<dbReference type="Pfam" id="PF00106">
    <property type="entry name" value="adh_short"/>
    <property type="match status" value="1"/>
</dbReference>
<dbReference type="PROSITE" id="PS00061">
    <property type="entry name" value="ADH_SHORT"/>
    <property type="match status" value="1"/>
</dbReference>
<dbReference type="InterPro" id="IPR057326">
    <property type="entry name" value="KR_dom"/>
</dbReference>
<dbReference type="GO" id="GO:0016491">
    <property type="term" value="F:oxidoreductase activity"/>
    <property type="evidence" value="ECO:0007669"/>
    <property type="project" value="UniProtKB-KW"/>
</dbReference>
<dbReference type="SUPFAM" id="SSF51735">
    <property type="entry name" value="NAD(P)-binding Rossmann-fold domains"/>
    <property type="match status" value="1"/>
</dbReference>
<dbReference type="PRINTS" id="PR00080">
    <property type="entry name" value="SDRFAMILY"/>
</dbReference>
<dbReference type="SMART" id="SM00822">
    <property type="entry name" value="PKS_KR"/>
    <property type="match status" value="1"/>
</dbReference>
<dbReference type="EC" id="1.-.-.-" evidence="5"/>
<evidence type="ECO:0000256" key="3">
    <source>
        <dbReference type="RuleBase" id="RU000363"/>
    </source>
</evidence>
<evidence type="ECO:0000256" key="1">
    <source>
        <dbReference type="ARBA" id="ARBA00006484"/>
    </source>
</evidence>
<dbReference type="Gene3D" id="3.40.50.720">
    <property type="entry name" value="NAD(P)-binding Rossmann-like Domain"/>
    <property type="match status" value="1"/>
</dbReference>
<organism evidence="5 6">
    <name type="scientific">Bordetella pertussis</name>
    <dbReference type="NCBI Taxonomy" id="520"/>
    <lineage>
        <taxon>Bacteria</taxon>
        <taxon>Pseudomonadati</taxon>
        <taxon>Pseudomonadota</taxon>
        <taxon>Betaproteobacteria</taxon>
        <taxon>Burkholderiales</taxon>
        <taxon>Alcaligenaceae</taxon>
        <taxon>Bordetella</taxon>
    </lineage>
</organism>
<dbReference type="PANTHER" id="PTHR44196:SF1">
    <property type="entry name" value="DEHYDROGENASE_REDUCTASE SDR FAMILY MEMBER 7B"/>
    <property type="match status" value="1"/>
</dbReference>
<dbReference type="InterPro" id="IPR020904">
    <property type="entry name" value="Sc_DH/Rdtase_CS"/>
</dbReference>
<evidence type="ECO:0000313" key="6">
    <source>
        <dbReference type="Proteomes" id="UP000255014"/>
    </source>
</evidence>
<comment type="similarity">
    <text evidence="1 3">Belongs to the short-chain dehydrogenases/reductases (SDR) family.</text>
</comment>
<reference evidence="5 6" key="1">
    <citation type="submission" date="2018-06" db="EMBL/GenBank/DDBJ databases">
        <authorList>
            <consortium name="Pathogen Informatics"/>
            <person name="Doyle S."/>
        </authorList>
    </citation>
    <scope>NUCLEOTIDE SEQUENCE [LARGE SCALE GENOMIC DNA]</scope>
    <source>
        <strain evidence="5 6">NCTC10911</strain>
    </source>
</reference>
<dbReference type="GO" id="GO:0016020">
    <property type="term" value="C:membrane"/>
    <property type="evidence" value="ECO:0007669"/>
    <property type="project" value="TreeGrafter"/>
</dbReference>
<evidence type="ECO:0000259" key="4">
    <source>
        <dbReference type="SMART" id="SM00822"/>
    </source>
</evidence>
<accession>A0A381A603</accession>
<sequence length="235" mass="24134">MQHVFITGASSGLGQALARRYAADGARLGLLGRRAQALEALASSLPGQHRCYAVDVRDRAALHAAAQDFIAHCGGRVDVVIASAGVSAGTLTEAGEDYAVFKEIVDTNLLATVATFEPFIAGMRAGRLVGIASVAGVRGLPGAGAYSASKAAVATYCESLRLELAQAGVRVVTIAPGYVKTAMTAHNPYAMPFLMEADAFAGRAHAAIARRVVSGDSLADGRGGQADAPAARRRL</sequence>
<dbReference type="InterPro" id="IPR002347">
    <property type="entry name" value="SDR_fam"/>
</dbReference>
<proteinExistence type="inferred from homology"/>
<keyword evidence="2 5" id="KW-0560">Oxidoreductase</keyword>
<dbReference type="Proteomes" id="UP000255014">
    <property type="component" value="Unassembled WGS sequence"/>
</dbReference>
<evidence type="ECO:0000256" key="2">
    <source>
        <dbReference type="ARBA" id="ARBA00023002"/>
    </source>
</evidence>
<feature type="domain" description="Ketoreductase" evidence="4">
    <location>
        <begin position="2"/>
        <end position="182"/>
    </location>
</feature>
<dbReference type="PRINTS" id="PR00081">
    <property type="entry name" value="GDHRDH"/>
</dbReference>
<dbReference type="EMBL" id="UFTT01000002">
    <property type="protein sequence ID" value="SUV64770.1"/>
    <property type="molecule type" value="Genomic_DNA"/>
</dbReference>
<dbReference type="PANTHER" id="PTHR44196">
    <property type="entry name" value="DEHYDROGENASE/REDUCTASE SDR FAMILY MEMBER 7B"/>
    <property type="match status" value="1"/>
</dbReference>
<dbReference type="NCBIfam" id="NF005437">
    <property type="entry name" value="PRK07024.1"/>
    <property type="match status" value="1"/>
</dbReference>
<dbReference type="AlphaFoldDB" id="A0A381A603"/>
<protein>
    <submittedName>
        <fullName evidence="5">Uncharacterized oxidoreductase SAV2478</fullName>
        <ecNumber evidence="5">1.-.-.-</ecNumber>
    </submittedName>
</protein>
<gene>
    <name evidence="5" type="ORF">NCTC10911_01802</name>
</gene>
<name>A0A381A603_BORPT</name>
<evidence type="ECO:0000313" key="5">
    <source>
        <dbReference type="EMBL" id="SUV64770.1"/>
    </source>
</evidence>
<dbReference type="InterPro" id="IPR036291">
    <property type="entry name" value="NAD(P)-bd_dom_sf"/>
</dbReference>